<dbReference type="EMBL" id="LHCI01000106">
    <property type="protein sequence ID" value="KOX90677.1"/>
    <property type="molecule type" value="Genomic_DNA"/>
</dbReference>
<proteinExistence type="predicted"/>
<dbReference type="InterPro" id="IPR052342">
    <property type="entry name" value="MCH/BMMD"/>
</dbReference>
<dbReference type="PATRIC" id="fig|271.14.peg.1944"/>
<protein>
    <submittedName>
        <fullName evidence="2">Bifunctional protein PaaZ</fullName>
    </submittedName>
</protein>
<dbReference type="Proteomes" id="UP000037685">
    <property type="component" value="Unassembled WGS sequence"/>
</dbReference>
<dbReference type="PANTHER" id="PTHR43664">
    <property type="entry name" value="MONOAMINE OXIDASE-RELATED"/>
    <property type="match status" value="1"/>
</dbReference>
<dbReference type="InterPro" id="IPR002539">
    <property type="entry name" value="MaoC-like_dom"/>
</dbReference>
<accession>A0A0M9AF00</accession>
<feature type="domain" description="MaoC-like" evidence="1">
    <location>
        <begin position="9"/>
        <end position="114"/>
    </location>
</feature>
<dbReference type="RefSeq" id="WP_053768187.1">
    <property type="nucleotide sequence ID" value="NZ_LHCI01000106.1"/>
</dbReference>
<dbReference type="Gene3D" id="3.10.129.10">
    <property type="entry name" value="Hotdog Thioesterase"/>
    <property type="match status" value="1"/>
</dbReference>
<evidence type="ECO:0000313" key="3">
    <source>
        <dbReference type="Proteomes" id="UP000037685"/>
    </source>
</evidence>
<sequence length="150" mass="16914">MPLYFEDFQVGQRFTTPARTVTEADIVHFAGVSGDFNPIHTDAEFARSTPFGARIAHGLLVLSMLTGLRQRSGHFEGTLIAWLEIRNYRFLKPVFIGDTVHGETEILEKRETSRPDRGILVQKVRVLNQKGEVVQEGEFVTMVKRREGGA</sequence>
<dbReference type="CDD" id="cd03446">
    <property type="entry name" value="MaoC_like"/>
    <property type="match status" value="1"/>
</dbReference>
<gene>
    <name evidence="2" type="primary">paaZ_2</name>
    <name evidence="2" type="ORF">BVI061214_01871</name>
</gene>
<dbReference type="PANTHER" id="PTHR43664:SF1">
    <property type="entry name" value="BETA-METHYLMALYL-COA DEHYDRATASE"/>
    <property type="match status" value="1"/>
</dbReference>
<organism evidence="2 3">
    <name type="scientific">Thermus aquaticus</name>
    <dbReference type="NCBI Taxonomy" id="271"/>
    <lineage>
        <taxon>Bacteria</taxon>
        <taxon>Thermotogati</taxon>
        <taxon>Deinococcota</taxon>
        <taxon>Deinococci</taxon>
        <taxon>Thermales</taxon>
        <taxon>Thermaceae</taxon>
        <taxon>Thermus</taxon>
    </lineage>
</organism>
<dbReference type="Pfam" id="PF01575">
    <property type="entry name" value="MaoC_dehydratas"/>
    <property type="match status" value="1"/>
</dbReference>
<evidence type="ECO:0000313" key="2">
    <source>
        <dbReference type="EMBL" id="KOX90677.1"/>
    </source>
</evidence>
<comment type="caution">
    <text evidence="2">The sequence shown here is derived from an EMBL/GenBank/DDBJ whole genome shotgun (WGS) entry which is preliminary data.</text>
</comment>
<name>A0A0M9AF00_THEAQ</name>
<dbReference type="SUPFAM" id="SSF54637">
    <property type="entry name" value="Thioesterase/thiol ester dehydrase-isomerase"/>
    <property type="match status" value="1"/>
</dbReference>
<reference evidence="2 3" key="1">
    <citation type="submission" date="2015-07" db="EMBL/GenBank/DDBJ databases">
        <authorList>
            <person name="Noorani M."/>
        </authorList>
    </citation>
    <scope>NUCLEOTIDE SEQUENCE [LARGE SCALE GENOMIC DNA]</scope>
    <source>
        <strain evidence="3">ATCC 25104 / DSM 625 / JCM 10724 / NBRC 103206 / NCIMB 11243 / YT-1</strain>
    </source>
</reference>
<evidence type="ECO:0000259" key="1">
    <source>
        <dbReference type="Pfam" id="PF01575"/>
    </source>
</evidence>
<dbReference type="InterPro" id="IPR029069">
    <property type="entry name" value="HotDog_dom_sf"/>
</dbReference>
<dbReference type="AlphaFoldDB" id="A0A0M9AF00"/>